<dbReference type="Pfam" id="PF20196">
    <property type="entry name" value="DUF6559"/>
    <property type="match status" value="1"/>
</dbReference>
<dbReference type="InterPro" id="IPR046689">
    <property type="entry name" value="DUF6559"/>
</dbReference>
<dbReference type="Proteomes" id="UP000623842">
    <property type="component" value="Unassembled WGS sequence"/>
</dbReference>
<reference evidence="1" key="2">
    <citation type="submission" date="2020-09" db="EMBL/GenBank/DDBJ databases">
        <authorList>
            <person name="Sun Q."/>
            <person name="Kim S."/>
        </authorList>
    </citation>
    <scope>NUCLEOTIDE SEQUENCE</scope>
    <source>
        <strain evidence="1">KCTC 42731</strain>
    </source>
</reference>
<organism evidence="1 2">
    <name type="scientific">Thalassotalea marina</name>
    <dbReference type="NCBI Taxonomy" id="1673741"/>
    <lineage>
        <taxon>Bacteria</taxon>
        <taxon>Pseudomonadati</taxon>
        <taxon>Pseudomonadota</taxon>
        <taxon>Gammaproteobacteria</taxon>
        <taxon>Alteromonadales</taxon>
        <taxon>Colwelliaceae</taxon>
        <taxon>Thalassotalea</taxon>
    </lineage>
</organism>
<comment type="caution">
    <text evidence="1">The sequence shown here is derived from an EMBL/GenBank/DDBJ whole genome shotgun (WGS) entry which is preliminary data.</text>
</comment>
<evidence type="ECO:0000313" key="1">
    <source>
        <dbReference type="EMBL" id="GHF91430.1"/>
    </source>
</evidence>
<dbReference type="EMBL" id="BNCK01000004">
    <property type="protein sequence ID" value="GHF91430.1"/>
    <property type="molecule type" value="Genomic_DNA"/>
</dbReference>
<dbReference type="AlphaFoldDB" id="A0A919BID9"/>
<proteinExistence type="predicted"/>
<gene>
    <name evidence="1" type="ORF">GCM10017161_19090</name>
</gene>
<name>A0A919BID9_9GAMM</name>
<reference evidence="1" key="1">
    <citation type="journal article" date="2014" name="Int. J. Syst. Evol. Microbiol.">
        <title>Complete genome sequence of Corynebacterium casei LMG S-19264T (=DSM 44701T), isolated from a smear-ripened cheese.</title>
        <authorList>
            <consortium name="US DOE Joint Genome Institute (JGI-PGF)"/>
            <person name="Walter F."/>
            <person name="Albersmeier A."/>
            <person name="Kalinowski J."/>
            <person name="Ruckert C."/>
        </authorList>
    </citation>
    <scope>NUCLEOTIDE SEQUENCE</scope>
    <source>
        <strain evidence="1">KCTC 42731</strain>
    </source>
</reference>
<accession>A0A919BID9</accession>
<dbReference type="RefSeq" id="WP_189769741.1">
    <property type="nucleotide sequence ID" value="NZ_BNCK01000004.1"/>
</dbReference>
<sequence length="133" mass="15143">MFEQYLKKRLIKKYARKLPQDLKANYGLHQYYSKEQVDAGIERMRLSSSTPKAINAVVYAYAMYCSETEFNEIHQFADVNSEYAELRAEIALILAIPSTFFEFDLLLTESGYSGGIIATNSLVKINAAKPDQL</sequence>
<evidence type="ECO:0000313" key="2">
    <source>
        <dbReference type="Proteomes" id="UP000623842"/>
    </source>
</evidence>
<protein>
    <submittedName>
        <fullName evidence="1">Uncharacterized protein</fullName>
    </submittedName>
</protein>
<keyword evidence="2" id="KW-1185">Reference proteome</keyword>